<feature type="signal peptide" evidence="1">
    <location>
        <begin position="1"/>
        <end position="18"/>
    </location>
</feature>
<keyword evidence="2" id="KW-1185">Reference proteome</keyword>
<protein>
    <submittedName>
        <fullName evidence="3">Secreted protein</fullName>
    </submittedName>
</protein>
<evidence type="ECO:0000256" key="1">
    <source>
        <dbReference type="SAM" id="SignalP"/>
    </source>
</evidence>
<evidence type="ECO:0000313" key="3">
    <source>
        <dbReference type="WBParaSite" id="Gr19_v10_g16775.t2"/>
    </source>
</evidence>
<feature type="chain" id="PRO_5037985331" evidence="1">
    <location>
        <begin position="19"/>
        <end position="171"/>
    </location>
</feature>
<name>A0A914HGL2_GLORO</name>
<organism evidence="2 3">
    <name type="scientific">Globodera rostochiensis</name>
    <name type="common">Golden nematode worm</name>
    <name type="synonym">Heterodera rostochiensis</name>
    <dbReference type="NCBI Taxonomy" id="31243"/>
    <lineage>
        <taxon>Eukaryota</taxon>
        <taxon>Metazoa</taxon>
        <taxon>Ecdysozoa</taxon>
        <taxon>Nematoda</taxon>
        <taxon>Chromadorea</taxon>
        <taxon>Rhabditida</taxon>
        <taxon>Tylenchina</taxon>
        <taxon>Tylenchomorpha</taxon>
        <taxon>Tylenchoidea</taxon>
        <taxon>Heteroderidae</taxon>
        <taxon>Heteroderinae</taxon>
        <taxon>Globodera</taxon>
    </lineage>
</organism>
<reference evidence="3" key="1">
    <citation type="submission" date="2022-11" db="UniProtKB">
        <authorList>
            <consortium name="WormBaseParasite"/>
        </authorList>
    </citation>
    <scope>IDENTIFICATION</scope>
</reference>
<keyword evidence="1" id="KW-0732">Signal</keyword>
<proteinExistence type="predicted"/>
<accession>A0A914HGL2</accession>
<sequence length="171" mass="19091">MFSCLFCSCSVVVQRAAAAAVTALRGLGLSCSPVSRGGSTNQPTNRPSSNCASCRQISAQHNSTLFELRIWIGRDSDTFGCRRRMMRRRPDILHRICHKERNVRVKCALTGDDRIPNGQHNGVQIEFQFLEVHRATDPDSESSSTQGFRNFRNDGITLSNERAQKSATIYL</sequence>
<dbReference type="AlphaFoldDB" id="A0A914HGL2"/>
<dbReference type="Proteomes" id="UP000887572">
    <property type="component" value="Unplaced"/>
</dbReference>
<evidence type="ECO:0000313" key="2">
    <source>
        <dbReference type="Proteomes" id="UP000887572"/>
    </source>
</evidence>
<dbReference type="WBParaSite" id="Gr19_v10_g16775.t2">
    <property type="protein sequence ID" value="Gr19_v10_g16775.t2"/>
    <property type="gene ID" value="Gr19_v10_g16775"/>
</dbReference>